<dbReference type="InterPro" id="IPR008210">
    <property type="entry name" value="PEP_carboxykinase_N"/>
</dbReference>
<dbReference type="FunFam" id="3.40.449.10:FF:000008">
    <property type="entry name" value="D111/G-patch domain-containing protein"/>
    <property type="match status" value="1"/>
</dbReference>
<protein>
    <recommendedName>
        <fullName evidence="3">phosphoenolpyruvate carboxykinase (ATP)</fullName>
        <ecNumber evidence="3">4.1.1.49</ecNumber>
    </recommendedName>
</protein>
<dbReference type="EC" id="4.1.1.49" evidence="3"/>
<evidence type="ECO:0000313" key="8">
    <source>
        <dbReference type="EMBL" id="KAK9914714.1"/>
    </source>
</evidence>
<keyword evidence="9" id="KW-1185">Reference proteome</keyword>
<dbReference type="GO" id="GO:0006094">
    <property type="term" value="P:gluconeogenesis"/>
    <property type="evidence" value="ECO:0007669"/>
    <property type="project" value="InterPro"/>
</dbReference>
<dbReference type="GO" id="GO:0005524">
    <property type="term" value="F:ATP binding"/>
    <property type="evidence" value="ECO:0007669"/>
    <property type="project" value="UniProtKB-KW"/>
</dbReference>
<reference evidence="8 9" key="1">
    <citation type="journal article" date="2023" name="G3 (Bethesda)">
        <title>A chromosome-length genome assembly and annotation of blackberry (Rubus argutus, cv. 'Hillquist').</title>
        <authorList>
            <person name="Bruna T."/>
            <person name="Aryal R."/>
            <person name="Dudchenko O."/>
            <person name="Sargent D.J."/>
            <person name="Mead D."/>
            <person name="Buti M."/>
            <person name="Cavallini A."/>
            <person name="Hytonen T."/>
            <person name="Andres J."/>
            <person name="Pham M."/>
            <person name="Weisz D."/>
            <person name="Mascagni F."/>
            <person name="Usai G."/>
            <person name="Natali L."/>
            <person name="Bassil N."/>
            <person name="Fernandez G.E."/>
            <person name="Lomsadze A."/>
            <person name="Armour M."/>
            <person name="Olukolu B."/>
            <person name="Poorten T."/>
            <person name="Britton C."/>
            <person name="Davik J."/>
            <person name="Ashrafi H."/>
            <person name="Aiden E.L."/>
            <person name="Borodovsky M."/>
            <person name="Worthington M."/>
        </authorList>
    </citation>
    <scope>NUCLEOTIDE SEQUENCE [LARGE SCALE GENOMIC DNA]</scope>
    <source>
        <strain evidence="8">PI 553951</strain>
    </source>
</reference>
<dbReference type="GO" id="GO:0004612">
    <property type="term" value="F:phosphoenolpyruvate carboxykinase (ATP) activity"/>
    <property type="evidence" value="ECO:0007669"/>
    <property type="project" value="UniProtKB-EC"/>
</dbReference>
<accession>A0AAW1W541</accession>
<evidence type="ECO:0000256" key="4">
    <source>
        <dbReference type="ARBA" id="ARBA00022741"/>
    </source>
</evidence>
<keyword evidence="5" id="KW-0067">ATP-binding</keyword>
<dbReference type="AlphaFoldDB" id="A0AAW1W541"/>
<dbReference type="Proteomes" id="UP001457282">
    <property type="component" value="Unassembled WGS sequence"/>
</dbReference>
<evidence type="ECO:0000313" key="9">
    <source>
        <dbReference type="Proteomes" id="UP001457282"/>
    </source>
</evidence>
<dbReference type="Gene3D" id="3.40.449.10">
    <property type="entry name" value="Phosphoenolpyruvate Carboxykinase, domain 1"/>
    <property type="match status" value="1"/>
</dbReference>
<dbReference type="Pfam" id="PF01293">
    <property type="entry name" value="PEPCK_ATP"/>
    <property type="match status" value="1"/>
</dbReference>
<dbReference type="Gene3D" id="3.90.228.20">
    <property type="match status" value="1"/>
</dbReference>
<comment type="catalytic activity">
    <reaction evidence="7">
        <text>oxaloacetate + ATP = phosphoenolpyruvate + ADP + CO2</text>
        <dbReference type="Rhea" id="RHEA:18617"/>
        <dbReference type="ChEBI" id="CHEBI:16452"/>
        <dbReference type="ChEBI" id="CHEBI:16526"/>
        <dbReference type="ChEBI" id="CHEBI:30616"/>
        <dbReference type="ChEBI" id="CHEBI:58702"/>
        <dbReference type="ChEBI" id="CHEBI:456216"/>
        <dbReference type="EC" id="4.1.1.49"/>
    </reaction>
</comment>
<evidence type="ECO:0000256" key="1">
    <source>
        <dbReference type="ARBA" id="ARBA00004742"/>
    </source>
</evidence>
<organism evidence="8 9">
    <name type="scientific">Rubus argutus</name>
    <name type="common">Southern blackberry</name>
    <dbReference type="NCBI Taxonomy" id="59490"/>
    <lineage>
        <taxon>Eukaryota</taxon>
        <taxon>Viridiplantae</taxon>
        <taxon>Streptophyta</taxon>
        <taxon>Embryophyta</taxon>
        <taxon>Tracheophyta</taxon>
        <taxon>Spermatophyta</taxon>
        <taxon>Magnoliopsida</taxon>
        <taxon>eudicotyledons</taxon>
        <taxon>Gunneridae</taxon>
        <taxon>Pentapetalae</taxon>
        <taxon>rosids</taxon>
        <taxon>fabids</taxon>
        <taxon>Rosales</taxon>
        <taxon>Rosaceae</taxon>
        <taxon>Rosoideae</taxon>
        <taxon>Rosoideae incertae sedis</taxon>
        <taxon>Rubus</taxon>
    </lineage>
</organism>
<gene>
    <name evidence="8" type="ORF">M0R45_038476</name>
</gene>
<dbReference type="InterPro" id="IPR013035">
    <property type="entry name" value="PEP_carboxykinase_C"/>
</dbReference>
<name>A0AAW1W541_RUBAR</name>
<comment type="pathway">
    <text evidence="1">Carbohydrate biosynthesis; gluconeogenesis.</text>
</comment>
<keyword evidence="6" id="KW-0456">Lyase</keyword>
<dbReference type="InterPro" id="IPR001272">
    <property type="entry name" value="PEP_carboxykinase_ATP"/>
</dbReference>
<keyword evidence="4" id="KW-0547">Nucleotide-binding</keyword>
<dbReference type="PANTHER" id="PTHR30031">
    <property type="entry name" value="PHOSPHOENOLPYRUVATE CARBOXYKINASE ATP"/>
    <property type="match status" value="1"/>
</dbReference>
<evidence type="ECO:0000256" key="7">
    <source>
        <dbReference type="ARBA" id="ARBA00047371"/>
    </source>
</evidence>
<sequence length="422" mass="44321">MARTDFQARKGIIANDSRSRFRLSEMSKGRYVPAISSFSHGLNWALAGKGVVVKDKAFQNLNSSQLYLHGATITESLSGLPVYVRGGNVTGKISKAQFSKLLKQVTNHISSISNIFVHDGAVGSSLKAGAKVRVISDTPSAVLSLSTTLWGAPTRAVSHDSCPLTVYVATSISPGIGDIVGLECRGDNGLIAADIERSSLVLCGKAFSDSNGIKEALAALSGPVIFARRGLPLSARLLVFGDSVVLLFAPEHTSKSCGDLLVPGDVGVILSSEGVAPFFQTGSSGGSHLFKLPAAAVLVSSDSSGVIPSVSKLAPGQAAYHFLAGYQNGKFMPAYSKVPSSIDPLELAKEFLLKLKDDRISSYLVNANGREKGATGKAFANLVESTLSKSIPPFQAKGGDLQEKYKSFVSSSFGEVPEEFAF</sequence>
<dbReference type="SUPFAM" id="SSF53795">
    <property type="entry name" value="PEP carboxykinase-like"/>
    <property type="match status" value="1"/>
</dbReference>
<evidence type="ECO:0000256" key="5">
    <source>
        <dbReference type="ARBA" id="ARBA00022840"/>
    </source>
</evidence>
<dbReference type="EMBL" id="JBEDUW010000007">
    <property type="protein sequence ID" value="KAK9914714.1"/>
    <property type="molecule type" value="Genomic_DNA"/>
</dbReference>
<dbReference type="PANTHER" id="PTHR30031:SF2">
    <property type="entry name" value="PHOSPHOENOLPYRUVATE CARBOXYKINASE (ATP)"/>
    <property type="match status" value="1"/>
</dbReference>
<proteinExistence type="inferred from homology"/>
<dbReference type="GO" id="GO:0005829">
    <property type="term" value="C:cytosol"/>
    <property type="evidence" value="ECO:0007669"/>
    <property type="project" value="TreeGrafter"/>
</dbReference>
<dbReference type="SUPFAM" id="SSF68923">
    <property type="entry name" value="PEP carboxykinase N-terminal domain"/>
    <property type="match status" value="1"/>
</dbReference>
<evidence type="ECO:0000256" key="6">
    <source>
        <dbReference type="ARBA" id="ARBA00023239"/>
    </source>
</evidence>
<comment type="similarity">
    <text evidence="2">Belongs to the phosphoenolpyruvate carboxykinase (ATP) family.</text>
</comment>
<evidence type="ECO:0000256" key="2">
    <source>
        <dbReference type="ARBA" id="ARBA00006052"/>
    </source>
</evidence>
<comment type="caution">
    <text evidence="8">The sequence shown here is derived from an EMBL/GenBank/DDBJ whole genome shotgun (WGS) entry which is preliminary data.</text>
</comment>
<evidence type="ECO:0000256" key="3">
    <source>
        <dbReference type="ARBA" id="ARBA00012363"/>
    </source>
</evidence>